<dbReference type="CDD" id="cd10017">
    <property type="entry name" value="B3_DNA"/>
    <property type="match status" value="2"/>
</dbReference>
<proteinExistence type="predicted"/>
<dbReference type="InterPro" id="IPR039218">
    <property type="entry name" value="REM_fam"/>
</dbReference>
<evidence type="ECO:0000256" key="3">
    <source>
        <dbReference type="ARBA" id="ARBA00023125"/>
    </source>
</evidence>
<reference evidence="7" key="1">
    <citation type="submission" date="2019-08" db="EMBL/GenBank/DDBJ databases">
        <title>Reference gene set and small RNA set construction with multiple tissues from Davidia involucrata Baill.</title>
        <authorList>
            <person name="Yang H."/>
            <person name="Zhou C."/>
            <person name="Li G."/>
            <person name="Wang J."/>
            <person name="Gao P."/>
            <person name="Wang M."/>
            <person name="Wang R."/>
            <person name="Zhao Y."/>
        </authorList>
    </citation>
    <scope>NUCLEOTIDE SEQUENCE</scope>
    <source>
        <tissue evidence="7">Mixed with DoveR01_LX</tissue>
    </source>
</reference>
<evidence type="ECO:0000256" key="1">
    <source>
        <dbReference type="ARBA" id="ARBA00004123"/>
    </source>
</evidence>
<dbReference type="InterPro" id="IPR003340">
    <property type="entry name" value="B3_DNA-bd"/>
</dbReference>
<evidence type="ECO:0000313" key="7">
    <source>
        <dbReference type="EMBL" id="MPA73638.1"/>
    </source>
</evidence>
<comment type="subcellular location">
    <subcellularLocation>
        <location evidence="1">Nucleus</location>
    </subcellularLocation>
</comment>
<accession>A0A5B7BYF2</accession>
<keyword evidence="3" id="KW-0238">DNA-binding</keyword>
<keyword evidence="4" id="KW-0804">Transcription</keyword>
<dbReference type="GO" id="GO:0003677">
    <property type="term" value="F:DNA binding"/>
    <property type="evidence" value="ECO:0007669"/>
    <property type="project" value="UniProtKB-KW"/>
</dbReference>
<dbReference type="EMBL" id="GHES01043079">
    <property type="protein sequence ID" value="MPA73638.1"/>
    <property type="molecule type" value="Transcribed_RNA"/>
</dbReference>
<organism evidence="7">
    <name type="scientific">Davidia involucrata</name>
    <name type="common">Dove tree</name>
    <dbReference type="NCBI Taxonomy" id="16924"/>
    <lineage>
        <taxon>Eukaryota</taxon>
        <taxon>Viridiplantae</taxon>
        <taxon>Streptophyta</taxon>
        <taxon>Embryophyta</taxon>
        <taxon>Tracheophyta</taxon>
        <taxon>Spermatophyta</taxon>
        <taxon>Magnoliopsida</taxon>
        <taxon>eudicotyledons</taxon>
        <taxon>Gunneridae</taxon>
        <taxon>Pentapetalae</taxon>
        <taxon>asterids</taxon>
        <taxon>Cornales</taxon>
        <taxon>Nyssaceae</taxon>
        <taxon>Davidia</taxon>
    </lineage>
</organism>
<dbReference type="PANTHER" id="PTHR31674:SF25">
    <property type="entry name" value="B3 DOMAIN-CONTAINING TRANSCRIPTION FACTOR VRN1-LIKE"/>
    <property type="match status" value="1"/>
</dbReference>
<protein>
    <recommendedName>
        <fullName evidence="6">TF-B3 domain-containing protein</fullName>
    </recommendedName>
</protein>
<dbReference type="Gene3D" id="2.40.330.10">
    <property type="entry name" value="DNA-binding pseudobarrel domain"/>
    <property type="match status" value="2"/>
</dbReference>
<name>A0A5B7BYF2_DAVIN</name>
<evidence type="ECO:0000259" key="6">
    <source>
        <dbReference type="PROSITE" id="PS50863"/>
    </source>
</evidence>
<feature type="domain" description="TF-B3" evidence="6">
    <location>
        <begin position="11"/>
        <end position="104"/>
    </location>
</feature>
<dbReference type="PANTHER" id="PTHR31674">
    <property type="entry name" value="B3 DOMAIN-CONTAINING PROTEIN REM-LIKE 3-RELATED"/>
    <property type="match status" value="1"/>
</dbReference>
<evidence type="ECO:0000256" key="2">
    <source>
        <dbReference type="ARBA" id="ARBA00023015"/>
    </source>
</evidence>
<sequence length="258" mass="29456">MGRSLNPGSRRPSFFKVLIGDFTEQLRIPSAFVKHFNGVVLHKCMLWNPAKRAWHVAMKKVDNNLFFQKGWGSFVQDNSLETGDFLLFRYAGNSKFYVKMYGKNCCEKDVTEATMKSNEPIQFQQFIQEESAGGQVTPMTSCSSVSEATQEASKFMSNSKHPSFKHIMRPAYLKNGYLSVSSSFVKRHMTEGTKSVKLQISNKSWPVNLLSYPRSYMLTGGWLAFTREHGLRLGDVCVFELIHRNDALLKVSIFRHIN</sequence>
<keyword evidence="2" id="KW-0805">Transcription regulation</keyword>
<dbReference type="Pfam" id="PF02362">
    <property type="entry name" value="B3"/>
    <property type="match status" value="2"/>
</dbReference>
<dbReference type="PROSITE" id="PS50863">
    <property type="entry name" value="B3"/>
    <property type="match status" value="2"/>
</dbReference>
<dbReference type="SMART" id="SM01019">
    <property type="entry name" value="B3"/>
    <property type="match status" value="2"/>
</dbReference>
<dbReference type="InterPro" id="IPR015300">
    <property type="entry name" value="DNA-bd_pseudobarrel_sf"/>
</dbReference>
<keyword evidence="5" id="KW-0539">Nucleus</keyword>
<dbReference type="AlphaFoldDB" id="A0A5B7BYF2"/>
<dbReference type="SUPFAM" id="SSF101936">
    <property type="entry name" value="DNA-binding pseudobarrel domain"/>
    <property type="match status" value="2"/>
</dbReference>
<evidence type="ECO:0000256" key="4">
    <source>
        <dbReference type="ARBA" id="ARBA00023163"/>
    </source>
</evidence>
<feature type="domain" description="TF-B3" evidence="6">
    <location>
        <begin position="163"/>
        <end position="257"/>
    </location>
</feature>
<evidence type="ECO:0000256" key="5">
    <source>
        <dbReference type="ARBA" id="ARBA00023242"/>
    </source>
</evidence>
<gene>
    <name evidence="7" type="ORF">Din_043079</name>
</gene>
<dbReference type="GO" id="GO:0005634">
    <property type="term" value="C:nucleus"/>
    <property type="evidence" value="ECO:0007669"/>
    <property type="project" value="UniProtKB-SubCell"/>
</dbReference>